<dbReference type="InterPro" id="IPR051544">
    <property type="entry name" value="TPS_OM_transporter"/>
</dbReference>
<comment type="caution">
    <text evidence="6">The sequence shown here is derived from an EMBL/GenBank/DDBJ whole genome shotgun (WGS) entry which is preliminary data.</text>
</comment>
<dbReference type="PANTHER" id="PTHR34597">
    <property type="entry name" value="SLR1661 PROTEIN"/>
    <property type="match status" value="1"/>
</dbReference>
<protein>
    <submittedName>
        <fullName evidence="6">ShlB/FhaC/HecB family hemolysin secretion/activation protein</fullName>
    </submittedName>
</protein>
<dbReference type="InterPro" id="IPR013686">
    <property type="entry name" value="Polypept-transport_assoc_ShlB"/>
</dbReference>
<evidence type="ECO:0000256" key="2">
    <source>
        <dbReference type="ARBA" id="ARBA00022692"/>
    </source>
</evidence>
<dbReference type="Gene3D" id="2.40.160.50">
    <property type="entry name" value="membrane protein fhac: a member of the omp85/tpsb transporter family"/>
    <property type="match status" value="1"/>
</dbReference>
<name>A0A853FD72_9BURK</name>
<proteinExistence type="predicted"/>
<keyword evidence="1" id="KW-0472">Membrane</keyword>
<evidence type="ECO:0000259" key="4">
    <source>
        <dbReference type="Pfam" id="PF03865"/>
    </source>
</evidence>
<evidence type="ECO:0000256" key="1">
    <source>
        <dbReference type="ARBA" id="ARBA00022452"/>
    </source>
</evidence>
<dbReference type="GO" id="GO:0046819">
    <property type="term" value="P:protein secretion by the type V secretion system"/>
    <property type="evidence" value="ECO:0007669"/>
    <property type="project" value="TreeGrafter"/>
</dbReference>
<evidence type="ECO:0000313" key="7">
    <source>
        <dbReference type="Proteomes" id="UP000580517"/>
    </source>
</evidence>
<dbReference type="GO" id="GO:0098046">
    <property type="term" value="C:type V protein secretion system complex"/>
    <property type="evidence" value="ECO:0007669"/>
    <property type="project" value="TreeGrafter"/>
</dbReference>
<evidence type="ECO:0000256" key="3">
    <source>
        <dbReference type="ARBA" id="ARBA00023237"/>
    </source>
</evidence>
<dbReference type="OrthoDB" id="5753546at2"/>
<sequence length="592" mass="65530">MSTATAISSYVFCRVVSFLNTTHIRRKFCAWALAAGVILLPAAPVLADGVVRGNPIDSLPKLQVPGETQKRPAQVQIQKSDAQRQIERRMAQRIIPRHFTVSGNTVVPLSDIIPILEPLAGKETTVGALVQEVNKITAIYQSRGYALSFALLQNQSFANGLVKVTVVEGHVSRLRIEGDVGNAGDRLQSLAAPIVAEKPLTRKTFERQLNLMRQVPGVSFTPKLDMPRRADGATEFVIDAQRQRVSLSGGIADLGTGMQGMVGVTLNSLTPLGEQIKLTSAPPLQNDDVEYYAYQATVPVGNKGLALESDGYYYLSEPHDALLESQGWDRRVENKKIGIGVSYPFILNNERMLKGKLSVYAAATKDQYHRDVDNAWLKQSTDLRVARAELRYRDVGPVQSRDITLGVNKGFDAWGASKKVESNYATFADPSYELDFVRYTLDARQTFRLPHNFGITLSAAGQYSSDILPNFEQISFGAWHYGLGYEQGELAGDKGYGMSLELNKRIPTGWGVLSAIQPYVMYDHARAWYNDDNLKSYNGRKLSSAALGVRLTDDKHYVFDFNVAKPMGDLPLNSDDRSLRFNANYSLLYDGM</sequence>
<organism evidence="6 7">
    <name type="scientific">Allopusillimonas soli</name>
    <dbReference type="NCBI Taxonomy" id="659016"/>
    <lineage>
        <taxon>Bacteria</taxon>
        <taxon>Pseudomonadati</taxon>
        <taxon>Pseudomonadota</taxon>
        <taxon>Betaproteobacteria</taxon>
        <taxon>Burkholderiales</taxon>
        <taxon>Alcaligenaceae</taxon>
        <taxon>Allopusillimonas</taxon>
    </lineage>
</organism>
<dbReference type="Proteomes" id="UP000580517">
    <property type="component" value="Unassembled WGS sequence"/>
</dbReference>
<evidence type="ECO:0000259" key="5">
    <source>
        <dbReference type="Pfam" id="PF08479"/>
    </source>
</evidence>
<keyword evidence="2" id="KW-0812">Transmembrane</keyword>
<accession>A0A853FD72</accession>
<dbReference type="PANTHER" id="PTHR34597:SF3">
    <property type="entry name" value="OUTER MEMBRANE TRANSPORTER CDIB"/>
    <property type="match status" value="1"/>
</dbReference>
<reference evidence="6 7" key="1">
    <citation type="submission" date="2020-07" db="EMBL/GenBank/DDBJ databases">
        <title>Taxonomic revisions and descriptions of new bacterial species based on genomic comparisons in the high-G+C-content subgroup of the family Alcaligenaceae.</title>
        <authorList>
            <person name="Szabo A."/>
            <person name="Felfoldi T."/>
        </authorList>
    </citation>
    <scope>NUCLEOTIDE SEQUENCE [LARGE SCALE GENOMIC DNA]</scope>
    <source>
        <strain evidence="6 7">DSM 25264</strain>
    </source>
</reference>
<dbReference type="EMBL" id="JACCEW010000007">
    <property type="protein sequence ID" value="NYT38804.1"/>
    <property type="molecule type" value="Genomic_DNA"/>
</dbReference>
<dbReference type="Pfam" id="PF03865">
    <property type="entry name" value="ShlB"/>
    <property type="match status" value="1"/>
</dbReference>
<dbReference type="Pfam" id="PF08479">
    <property type="entry name" value="POTRA_2"/>
    <property type="match status" value="1"/>
</dbReference>
<feature type="domain" description="Polypeptide-transport-associated ShlB-type" evidence="5">
    <location>
        <begin position="97"/>
        <end position="169"/>
    </location>
</feature>
<keyword evidence="3" id="KW-0998">Cell outer membrane</keyword>
<gene>
    <name evidence="6" type="ORF">H0A68_18150</name>
</gene>
<dbReference type="InterPro" id="IPR005565">
    <property type="entry name" value="Hemolysn_activator_HlyB_C"/>
</dbReference>
<keyword evidence="1" id="KW-1134">Transmembrane beta strand</keyword>
<dbReference type="Gene3D" id="3.10.20.310">
    <property type="entry name" value="membrane protein fhac"/>
    <property type="match status" value="1"/>
</dbReference>
<feature type="domain" description="Haemolysin activator HlyB C-terminal" evidence="4">
    <location>
        <begin position="258"/>
        <end position="551"/>
    </location>
</feature>
<dbReference type="GO" id="GO:0008320">
    <property type="term" value="F:protein transmembrane transporter activity"/>
    <property type="evidence" value="ECO:0007669"/>
    <property type="project" value="TreeGrafter"/>
</dbReference>
<evidence type="ECO:0000313" key="6">
    <source>
        <dbReference type="EMBL" id="NYT38804.1"/>
    </source>
</evidence>
<keyword evidence="7" id="KW-1185">Reference proteome</keyword>
<dbReference type="AlphaFoldDB" id="A0A853FD72"/>